<keyword evidence="5" id="KW-1185">Reference proteome</keyword>
<dbReference type="Proteomes" id="UP000182719">
    <property type="component" value="Unassembled WGS sequence"/>
</dbReference>
<organism evidence="4 5">
    <name type="scientific">Stigmatella aurantiaca</name>
    <dbReference type="NCBI Taxonomy" id="41"/>
    <lineage>
        <taxon>Bacteria</taxon>
        <taxon>Pseudomonadati</taxon>
        <taxon>Myxococcota</taxon>
        <taxon>Myxococcia</taxon>
        <taxon>Myxococcales</taxon>
        <taxon>Cystobacterineae</taxon>
        <taxon>Archangiaceae</taxon>
        <taxon>Stigmatella</taxon>
    </lineage>
</organism>
<dbReference type="AlphaFoldDB" id="A0A1H7XN48"/>
<reference evidence="5" key="1">
    <citation type="submission" date="2016-10" db="EMBL/GenBank/DDBJ databases">
        <authorList>
            <person name="Varghese N."/>
            <person name="Submissions S."/>
        </authorList>
    </citation>
    <scope>NUCLEOTIDE SEQUENCE [LARGE SCALE GENOMIC DNA]</scope>
    <source>
        <strain evidence="5">DSM 17044</strain>
    </source>
</reference>
<evidence type="ECO:0000256" key="2">
    <source>
        <dbReference type="ARBA" id="ARBA00023315"/>
    </source>
</evidence>
<proteinExistence type="predicted"/>
<dbReference type="EMBL" id="FOAP01000015">
    <property type="protein sequence ID" value="SEM35352.1"/>
    <property type="molecule type" value="Genomic_DNA"/>
</dbReference>
<dbReference type="PROSITE" id="PS51186">
    <property type="entry name" value="GNAT"/>
    <property type="match status" value="1"/>
</dbReference>
<dbReference type="InterPro" id="IPR000182">
    <property type="entry name" value="GNAT_dom"/>
</dbReference>
<dbReference type="CDD" id="cd04301">
    <property type="entry name" value="NAT_SF"/>
    <property type="match status" value="1"/>
</dbReference>
<dbReference type="SUPFAM" id="SSF55729">
    <property type="entry name" value="Acyl-CoA N-acyltransferases (Nat)"/>
    <property type="match status" value="1"/>
</dbReference>
<evidence type="ECO:0000256" key="1">
    <source>
        <dbReference type="ARBA" id="ARBA00022679"/>
    </source>
</evidence>
<keyword evidence="1 4" id="KW-0808">Transferase</keyword>
<dbReference type="InterPro" id="IPR050832">
    <property type="entry name" value="Bact_Acetyltransf"/>
</dbReference>
<feature type="domain" description="N-acetyltransferase" evidence="3">
    <location>
        <begin position="19"/>
        <end position="155"/>
    </location>
</feature>
<accession>A0A1H7XN48</accession>
<dbReference type="Pfam" id="PF13673">
    <property type="entry name" value="Acetyltransf_10"/>
    <property type="match status" value="1"/>
</dbReference>
<dbReference type="RefSeq" id="WP_075009122.1">
    <property type="nucleotide sequence ID" value="NZ_FOAP01000015.1"/>
</dbReference>
<gene>
    <name evidence="4" type="ORF">SAMN05444354_115100</name>
</gene>
<protein>
    <submittedName>
        <fullName evidence="4">Acetyltransferase (GNAT) domain-containing protein</fullName>
    </submittedName>
</protein>
<keyword evidence="2" id="KW-0012">Acyltransferase</keyword>
<dbReference type="InterPro" id="IPR016181">
    <property type="entry name" value="Acyl_CoA_acyltransferase"/>
</dbReference>
<evidence type="ECO:0000313" key="5">
    <source>
        <dbReference type="Proteomes" id="UP000182719"/>
    </source>
</evidence>
<sequence>MPPPPPPAALDAPELSFISPGHPLYAAELELRFRVLREPLGLPRASVTFPFEHESLHLVAHQEGRVVGCVLFHPDSPGGGRLFAMAVSPALQGSGLGRRLVTALEAELPRRGMVSIHLHARATVVPFYERLGYTVHGEPFTEVNIPHRHMRKLLPSSILGPREM</sequence>
<evidence type="ECO:0000313" key="4">
    <source>
        <dbReference type="EMBL" id="SEM35352.1"/>
    </source>
</evidence>
<dbReference type="Gene3D" id="3.40.630.30">
    <property type="match status" value="1"/>
</dbReference>
<dbReference type="OrthoDB" id="9796171at2"/>
<evidence type="ECO:0000259" key="3">
    <source>
        <dbReference type="PROSITE" id="PS51186"/>
    </source>
</evidence>
<dbReference type="PANTHER" id="PTHR43877:SF2">
    <property type="entry name" value="AMINOALKYLPHOSPHONATE N-ACETYLTRANSFERASE-RELATED"/>
    <property type="match status" value="1"/>
</dbReference>
<name>A0A1H7XN48_STIAU</name>
<dbReference type="PANTHER" id="PTHR43877">
    <property type="entry name" value="AMINOALKYLPHOSPHONATE N-ACETYLTRANSFERASE-RELATED-RELATED"/>
    <property type="match status" value="1"/>
</dbReference>
<dbReference type="GO" id="GO:0016747">
    <property type="term" value="F:acyltransferase activity, transferring groups other than amino-acyl groups"/>
    <property type="evidence" value="ECO:0007669"/>
    <property type="project" value="InterPro"/>
</dbReference>